<dbReference type="AlphaFoldDB" id="A0A1H9JUX2"/>
<evidence type="ECO:0000313" key="9">
    <source>
        <dbReference type="Proteomes" id="UP000199021"/>
    </source>
</evidence>
<keyword evidence="9" id="KW-1185">Reference proteome</keyword>
<dbReference type="PANTHER" id="PTHR10887:SF495">
    <property type="entry name" value="HELICASE SENATAXIN ISOFORM X1-RELATED"/>
    <property type="match status" value="1"/>
</dbReference>
<dbReference type="EMBL" id="FOFB01000018">
    <property type="protein sequence ID" value="SEQ90345.1"/>
    <property type="molecule type" value="Genomic_DNA"/>
</dbReference>
<evidence type="ECO:0000256" key="3">
    <source>
        <dbReference type="ARBA" id="ARBA00022806"/>
    </source>
</evidence>
<feature type="domain" description="DNA2/NAM7 helicase helicase" evidence="6">
    <location>
        <begin position="794"/>
        <end position="873"/>
    </location>
</feature>
<dbReference type="Gene3D" id="3.40.50.300">
    <property type="entry name" value="P-loop containing nucleotide triphosphate hydrolases"/>
    <property type="match status" value="2"/>
</dbReference>
<dbReference type="InParanoid" id="A0A1H9JUX2"/>
<dbReference type="InterPro" id="IPR041679">
    <property type="entry name" value="DNA2/NAM7-like_C"/>
</dbReference>
<keyword evidence="3 8" id="KW-0347">Helicase</keyword>
<dbReference type="CDD" id="cd18808">
    <property type="entry name" value="SF1_C_Upf1"/>
    <property type="match status" value="1"/>
</dbReference>
<sequence>MTEDQRNDAFRKYFYRKLNRLRDNEDYTPQERCLALRRFLLELFERATEKDQLHFSTNFSRISYAAHKFGIPATHIHQERRFRSRRLSRLSAEDIDKQLTTGYRLATELTRALFGGAVPEDWVSYLTLPYPFPYVKPEVKDRFARLRVLAVEIEPEEELLYVREEARPESVYSIPFGAEEVNNPFVAQALAIVRKISGLPVLLNLINAELRSDGHLHPAQIVVQPDYLIDVTAVAESFESDKSYQPWSNMARKLVPMRTALPLVRGNLVNYFLDRLVEKPDVTFKELLANIFQTQPLALCLFEDREITDLIAQLKHHFVSLQKFVNQELARIDVNRESILLEPSFLSPTYGVQGRLDLLQAGATKADPTTIVELKTSKYWKPNKHGINQTNYIQTLLYDLMINEALGEGANVRSYILYSNDFENGLKYAPPEYQQKLEAIAARNQLLGVELLIGKLGVEAGKDLAKETDALISRLNPAKIPSLGTFSRRDHEKVLDVYGKLNELERRYFGAFLGFTAREQQLSKTGEQRLESINGLASLWLEEREDKIERFELLDGLTYAAYDPETAILTLARPAEDDRLVKFRQGDIIALYATAEEAARPQDAIRSQILKSTIIEISPSQVRLRLRSQQLNDAAFRRSGFWSIEKDVLDSSFRHHYQGLLTWASAPVELRRQWLGQRPPGQAPPLTSSIADGLTEEQNRILQTIITAPDYFLLWGPPGTGKTSQMLHHLVRHLLDNSQESLLLVAYTNRAVDEICESIERIVTPEGESFTNYLRIGSRYGVSPRFEERLLQVQSQKINKRAELRALIQRTRIIVSTVASVGGKSELFQLKQFDRIIVDEASQILEPLLAGLLPRAPRALLIGDHRQLPAVVQQRPAETKVSDEALIDIGLKDLATSLFERLFLTAQRKGWTWAYDQLRHQGRMHEDIMAFPARHFYDGQLEILPENIPHHQTQLQKLPPAPAAAPLTTRLGSHRLLFLETPPDHRNADPKVNGHEAELMIQLIAGFTELYADTERPIAPGDIGIITPYRAQIAHIRRHLHDAGLAAENYMVDTVERYQGGAKRIVLISLCTNEDAQIQMLSQVSEEGVDRKLNVAMTRAREHLVIVGCPEILRQSMVYGELLDFIGE</sequence>
<keyword evidence="1" id="KW-0547">Nucleotide-binding</keyword>
<proteinExistence type="predicted"/>
<dbReference type="GO" id="GO:0005524">
    <property type="term" value="F:ATP binding"/>
    <property type="evidence" value="ECO:0007669"/>
    <property type="project" value="UniProtKB-KW"/>
</dbReference>
<dbReference type="RefSeq" id="WP_175489422.1">
    <property type="nucleotide sequence ID" value="NZ_FOFB01000018.1"/>
</dbReference>
<dbReference type="GO" id="GO:0016787">
    <property type="term" value="F:hydrolase activity"/>
    <property type="evidence" value="ECO:0007669"/>
    <property type="project" value="UniProtKB-KW"/>
</dbReference>
<dbReference type="Pfam" id="PF00580">
    <property type="entry name" value="UvrD-helicase"/>
    <property type="match status" value="1"/>
</dbReference>
<name>A0A1H9JUX2_9BACT</name>
<dbReference type="SUPFAM" id="SSF52540">
    <property type="entry name" value="P-loop containing nucleoside triphosphate hydrolases"/>
    <property type="match status" value="1"/>
</dbReference>
<dbReference type="InterPro" id="IPR047187">
    <property type="entry name" value="SF1_C_Upf1"/>
</dbReference>
<keyword evidence="4" id="KW-0067">ATP-binding</keyword>
<evidence type="ECO:0000256" key="4">
    <source>
        <dbReference type="ARBA" id="ARBA00022840"/>
    </source>
</evidence>
<dbReference type="InterPro" id="IPR045055">
    <property type="entry name" value="DNA2/NAM7-like"/>
</dbReference>
<accession>A0A1H9JUX2</accession>
<dbReference type="InterPro" id="IPR014016">
    <property type="entry name" value="UvrD-like_ATP-bd"/>
</dbReference>
<dbReference type="PANTHER" id="PTHR10887">
    <property type="entry name" value="DNA2/NAM7 HELICASE FAMILY"/>
    <property type="match status" value="1"/>
</dbReference>
<evidence type="ECO:0000256" key="1">
    <source>
        <dbReference type="ARBA" id="ARBA00022741"/>
    </source>
</evidence>
<evidence type="ECO:0000259" key="6">
    <source>
        <dbReference type="Pfam" id="PF13086"/>
    </source>
</evidence>
<organism evidence="8 9">
    <name type="scientific">Neolewinella agarilytica</name>
    <dbReference type="NCBI Taxonomy" id="478744"/>
    <lineage>
        <taxon>Bacteria</taxon>
        <taxon>Pseudomonadati</taxon>
        <taxon>Bacteroidota</taxon>
        <taxon>Saprospiria</taxon>
        <taxon>Saprospirales</taxon>
        <taxon>Lewinellaceae</taxon>
        <taxon>Neolewinella</taxon>
    </lineage>
</organism>
<evidence type="ECO:0000313" key="8">
    <source>
        <dbReference type="EMBL" id="SEQ90345.1"/>
    </source>
</evidence>
<protein>
    <submittedName>
        <fullName evidence="8">DNA replication ATP-dependent helicase Dna2</fullName>
    </submittedName>
</protein>
<dbReference type="InterPro" id="IPR041677">
    <property type="entry name" value="DNA2/NAM7_AAA_11"/>
</dbReference>
<dbReference type="Pfam" id="PF13086">
    <property type="entry name" value="AAA_11"/>
    <property type="match status" value="1"/>
</dbReference>
<feature type="domain" description="UvrD-like helicase ATP-binding" evidence="5">
    <location>
        <begin position="709"/>
        <end position="764"/>
    </location>
</feature>
<evidence type="ECO:0000259" key="7">
    <source>
        <dbReference type="Pfam" id="PF13087"/>
    </source>
</evidence>
<gene>
    <name evidence="8" type="ORF">SAMN05444359_11872</name>
</gene>
<dbReference type="STRING" id="478744.SAMN05444359_11872"/>
<dbReference type="Proteomes" id="UP000199021">
    <property type="component" value="Unassembled WGS sequence"/>
</dbReference>
<reference evidence="9" key="1">
    <citation type="submission" date="2016-10" db="EMBL/GenBank/DDBJ databases">
        <authorList>
            <person name="Varghese N."/>
            <person name="Submissions S."/>
        </authorList>
    </citation>
    <scope>NUCLEOTIDE SEQUENCE [LARGE SCALE GENOMIC DNA]</scope>
    <source>
        <strain evidence="9">DSM 24740</strain>
    </source>
</reference>
<dbReference type="InterPro" id="IPR027417">
    <property type="entry name" value="P-loop_NTPase"/>
</dbReference>
<evidence type="ECO:0000259" key="5">
    <source>
        <dbReference type="Pfam" id="PF00580"/>
    </source>
</evidence>
<dbReference type="Pfam" id="PF13087">
    <property type="entry name" value="AAA_12"/>
    <property type="match status" value="1"/>
</dbReference>
<evidence type="ECO:0000256" key="2">
    <source>
        <dbReference type="ARBA" id="ARBA00022801"/>
    </source>
</evidence>
<dbReference type="GO" id="GO:0004386">
    <property type="term" value="F:helicase activity"/>
    <property type="evidence" value="ECO:0007669"/>
    <property type="project" value="UniProtKB-KW"/>
</dbReference>
<keyword evidence="2" id="KW-0378">Hydrolase</keyword>
<feature type="domain" description="DNA2/NAM7 helicase-like C-terminal" evidence="7">
    <location>
        <begin position="895"/>
        <end position="1109"/>
    </location>
</feature>